<keyword evidence="4" id="KW-1185">Reference proteome</keyword>
<organism evidence="3 4">
    <name type="scientific">Exophiala viscosa</name>
    <dbReference type="NCBI Taxonomy" id="2486360"/>
    <lineage>
        <taxon>Eukaryota</taxon>
        <taxon>Fungi</taxon>
        <taxon>Dikarya</taxon>
        <taxon>Ascomycota</taxon>
        <taxon>Pezizomycotina</taxon>
        <taxon>Eurotiomycetes</taxon>
        <taxon>Chaetothyriomycetidae</taxon>
        <taxon>Chaetothyriales</taxon>
        <taxon>Herpotrichiellaceae</taxon>
        <taxon>Exophiala</taxon>
    </lineage>
</organism>
<name>A0AAN6E1C4_9EURO</name>
<evidence type="ECO:0000313" key="4">
    <source>
        <dbReference type="Proteomes" id="UP001203852"/>
    </source>
</evidence>
<dbReference type="AlphaFoldDB" id="A0AAN6E1C4"/>
<keyword evidence="1" id="KW-0472">Membrane</keyword>
<evidence type="ECO:0000313" key="3">
    <source>
        <dbReference type="EMBL" id="KAI1615259.1"/>
    </source>
</evidence>
<comment type="caution">
    <text evidence="3">The sequence shown here is derived from an EMBL/GenBank/DDBJ whole genome shotgun (WGS) entry which is preliminary data.</text>
</comment>
<feature type="domain" description="Luciferase" evidence="2">
    <location>
        <begin position="186"/>
        <end position="255"/>
    </location>
</feature>
<dbReference type="Pfam" id="PF17648">
    <property type="entry name" value="Luciferase"/>
    <property type="match status" value="1"/>
</dbReference>
<keyword evidence="1" id="KW-0812">Transmembrane</keyword>
<proteinExistence type="predicted"/>
<protein>
    <recommendedName>
        <fullName evidence="2">Luciferase domain-containing protein</fullName>
    </recommendedName>
</protein>
<dbReference type="InterPro" id="IPR040841">
    <property type="entry name" value="Luciferase_dom"/>
</dbReference>
<dbReference type="PANTHER" id="PTHR38695">
    <property type="entry name" value="AMINO ACID PERMEASE_ SLC12A DOMAIN-CONTAINING PROTEIN"/>
    <property type="match status" value="1"/>
</dbReference>
<dbReference type="PANTHER" id="PTHR38695:SF1">
    <property type="entry name" value="AMINO ACID PERMEASE_ SLC12A DOMAIN-CONTAINING PROTEIN"/>
    <property type="match status" value="1"/>
</dbReference>
<dbReference type="Proteomes" id="UP001203852">
    <property type="component" value="Unassembled WGS sequence"/>
</dbReference>
<dbReference type="InterPro" id="IPR048273">
    <property type="entry name" value="Luciferase"/>
</dbReference>
<feature type="transmembrane region" description="Helical" evidence="1">
    <location>
        <begin position="34"/>
        <end position="54"/>
    </location>
</feature>
<keyword evidence="1" id="KW-1133">Transmembrane helix</keyword>
<sequence length="270" mass="30274">MAKSISETATDYITSFQRSYSSSYNNLKHRSGPYFPAFLTIGLVSFGLISRLAWEDYRIFLSYGPGGMPYNVVGWLATNILRVIGINTLDVWRLEADSDKRSWLEKGDLKARKGERPQLGRHPVPQRQLDQIPSGDVPKEFLAKFRTLGEHNAHLVQFKLSKYEMHTDALWVKDDSDVYALDKKFNREISHVHSGTDYSAHVVLAPQDAVTVIQKGWGQLHGLAGVMIVPKSYVLLYAPRSEEEIEVLVGIVRAAIGYMTGAVMGDVKSS</sequence>
<evidence type="ECO:0000256" key="1">
    <source>
        <dbReference type="SAM" id="Phobius"/>
    </source>
</evidence>
<reference evidence="3" key="1">
    <citation type="journal article" date="2022" name="bioRxiv">
        <title>Deciphering the potential niche of two novel black yeast fungi from a biological soil crust based on their genomes, phenotypes, and melanin regulation.</title>
        <authorList>
            <consortium name="DOE Joint Genome Institute"/>
            <person name="Carr E.C."/>
            <person name="Barton Q."/>
            <person name="Grambo S."/>
            <person name="Sullivan M."/>
            <person name="Renfro C.M."/>
            <person name="Kuo A."/>
            <person name="Pangilinan J."/>
            <person name="Lipzen A."/>
            <person name="Keymanesh K."/>
            <person name="Savage E."/>
            <person name="Barry K."/>
            <person name="Grigoriev I.V."/>
            <person name="Riekhof W.R."/>
            <person name="Harris S.S."/>
        </authorList>
    </citation>
    <scope>NUCLEOTIDE SEQUENCE</scope>
    <source>
        <strain evidence="3">JF 03-4F</strain>
    </source>
</reference>
<evidence type="ECO:0000259" key="2">
    <source>
        <dbReference type="Pfam" id="PF17648"/>
    </source>
</evidence>
<gene>
    <name evidence="3" type="ORF">EDD36DRAFT_416772</name>
</gene>
<accession>A0AAN6E1C4</accession>
<dbReference type="EMBL" id="MU404352">
    <property type="protein sequence ID" value="KAI1615259.1"/>
    <property type="molecule type" value="Genomic_DNA"/>
</dbReference>